<protein>
    <submittedName>
        <fullName evidence="1">Uncharacterized protein</fullName>
    </submittedName>
</protein>
<dbReference type="RefSeq" id="WP_219532068.1">
    <property type="nucleotide sequence ID" value="NZ_JAHKRM010000013.1"/>
</dbReference>
<proteinExistence type="predicted"/>
<dbReference type="EMBL" id="JBHUCM010000047">
    <property type="protein sequence ID" value="MFD1545353.1"/>
    <property type="molecule type" value="Genomic_DNA"/>
</dbReference>
<name>A0ABW4GSN5_9ACTN</name>
<evidence type="ECO:0000313" key="1">
    <source>
        <dbReference type="EMBL" id="MFD1545353.1"/>
    </source>
</evidence>
<dbReference type="Proteomes" id="UP001597097">
    <property type="component" value="Unassembled WGS sequence"/>
</dbReference>
<comment type="caution">
    <text evidence="1">The sequence shown here is derived from an EMBL/GenBank/DDBJ whole genome shotgun (WGS) entry which is preliminary data.</text>
</comment>
<organism evidence="1 2">
    <name type="scientific">Nonomuraea guangzhouensis</name>
    <dbReference type="NCBI Taxonomy" id="1291555"/>
    <lineage>
        <taxon>Bacteria</taxon>
        <taxon>Bacillati</taxon>
        <taxon>Actinomycetota</taxon>
        <taxon>Actinomycetes</taxon>
        <taxon>Streptosporangiales</taxon>
        <taxon>Streptosporangiaceae</taxon>
        <taxon>Nonomuraea</taxon>
    </lineage>
</organism>
<evidence type="ECO:0000313" key="2">
    <source>
        <dbReference type="Proteomes" id="UP001597097"/>
    </source>
</evidence>
<sequence length="51" mass="5804">MRGFRWAKGGRGLAGWCWSATTRDHVGYESWLERDRLILLDLDPQVVGIAS</sequence>
<gene>
    <name evidence="1" type="ORF">ACFSJ0_50510</name>
</gene>
<reference evidence="2" key="1">
    <citation type="journal article" date="2019" name="Int. J. Syst. Evol. Microbiol.">
        <title>The Global Catalogue of Microorganisms (GCM) 10K type strain sequencing project: providing services to taxonomists for standard genome sequencing and annotation.</title>
        <authorList>
            <consortium name="The Broad Institute Genomics Platform"/>
            <consortium name="The Broad Institute Genome Sequencing Center for Infectious Disease"/>
            <person name="Wu L."/>
            <person name="Ma J."/>
        </authorList>
    </citation>
    <scope>NUCLEOTIDE SEQUENCE [LARGE SCALE GENOMIC DNA]</scope>
    <source>
        <strain evidence="2">CGMCC 1.15399</strain>
    </source>
</reference>
<keyword evidence="2" id="KW-1185">Reference proteome</keyword>
<accession>A0ABW4GSN5</accession>